<evidence type="ECO:0000313" key="2">
    <source>
        <dbReference type="EMBL" id="MPC76557.1"/>
    </source>
</evidence>
<accession>A0A5B7I512</accession>
<evidence type="ECO:0000313" key="3">
    <source>
        <dbReference type="Proteomes" id="UP000324222"/>
    </source>
</evidence>
<dbReference type="Proteomes" id="UP000324222">
    <property type="component" value="Unassembled WGS sequence"/>
</dbReference>
<keyword evidence="3" id="KW-1185">Reference proteome</keyword>
<reference evidence="2 3" key="1">
    <citation type="submission" date="2019-05" db="EMBL/GenBank/DDBJ databases">
        <title>Another draft genome of Portunus trituberculatus and its Hox gene families provides insights of decapod evolution.</title>
        <authorList>
            <person name="Jeong J.-H."/>
            <person name="Song I."/>
            <person name="Kim S."/>
            <person name="Choi T."/>
            <person name="Kim D."/>
            <person name="Ryu S."/>
            <person name="Kim W."/>
        </authorList>
    </citation>
    <scope>NUCLEOTIDE SEQUENCE [LARGE SCALE GENOMIC DNA]</scope>
    <source>
        <tissue evidence="2">Muscle</tissue>
    </source>
</reference>
<gene>
    <name evidence="2" type="ORF">E2C01_070973</name>
</gene>
<dbReference type="AlphaFoldDB" id="A0A5B7I512"/>
<feature type="region of interest" description="Disordered" evidence="1">
    <location>
        <begin position="1"/>
        <end position="51"/>
    </location>
</feature>
<name>A0A5B7I512_PORTR</name>
<proteinExistence type="predicted"/>
<feature type="compositionally biased region" description="Polar residues" evidence="1">
    <location>
        <begin position="1"/>
        <end position="37"/>
    </location>
</feature>
<sequence>MAHSRASQRTGSTPLLVTSTTQAAPPQHTPNDPQHTRSGGGVTVHPPLHRGDLSIILARRAAQKRPEDEYLQGR</sequence>
<evidence type="ECO:0000256" key="1">
    <source>
        <dbReference type="SAM" id="MobiDB-lite"/>
    </source>
</evidence>
<dbReference type="EMBL" id="VSRR010043623">
    <property type="protein sequence ID" value="MPC76557.1"/>
    <property type="molecule type" value="Genomic_DNA"/>
</dbReference>
<organism evidence="2 3">
    <name type="scientific">Portunus trituberculatus</name>
    <name type="common">Swimming crab</name>
    <name type="synonym">Neptunus trituberculatus</name>
    <dbReference type="NCBI Taxonomy" id="210409"/>
    <lineage>
        <taxon>Eukaryota</taxon>
        <taxon>Metazoa</taxon>
        <taxon>Ecdysozoa</taxon>
        <taxon>Arthropoda</taxon>
        <taxon>Crustacea</taxon>
        <taxon>Multicrustacea</taxon>
        <taxon>Malacostraca</taxon>
        <taxon>Eumalacostraca</taxon>
        <taxon>Eucarida</taxon>
        <taxon>Decapoda</taxon>
        <taxon>Pleocyemata</taxon>
        <taxon>Brachyura</taxon>
        <taxon>Eubrachyura</taxon>
        <taxon>Portunoidea</taxon>
        <taxon>Portunidae</taxon>
        <taxon>Portuninae</taxon>
        <taxon>Portunus</taxon>
    </lineage>
</organism>
<comment type="caution">
    <text evidence="2">The sequence shown here is derived from an EMBL/GenBank/DDBJ whole genome shotgun (WGS) entry which is preliminary data.</text>
</comment>
<protein>
    <submittedName>
        <fullName evidence="2">Uncharacterized protein</fullName>
    </submittedName>
</protein>